<organism evidence="1 2">
    <name type="scientific">Durusdinium trenchii</name>
    <dbReference type="NCBI Taxonomy" id="1381693"/>
    <lineage>
        <taxon>Eukaryota</taxon>
        <taxon>Sar</taxon>
        <taxon>Alveolata</taxon>
        <taxon>Dinophyceae</taxon>
        <taxon>Suessiales</taxon>
        <taxon>Symbiodiniaceae</taxon>
        <taxon>Durusdinium</taxon>
    </lineage>
</organism>
<sequence>MVRPLPEVQAQVPGVGQALGSCVQLGRLADGLHPKRFGPFEAHCARISDHCTIS</sequence>
<proteinExistence type="predicted"/>
<keyword evidence="2" id="KW-1185">Reference proteome</keyword>
<accession>A0ABP0JV86</accession>
<protein>
    <submittedName>
        <fullName evidence="1">Uncharacterized protein</fullName>
    </submittedName>
</protein>
<reference evidence="1 2" key="1">
    <citation type="submission" date="2024-02" db="EMBL/GenBank/DDBJ databases">
        <authorList>
            <person name="Chen Y."/>
            <person name="Shah S."/>
            <person name="Dougan E. K."/>
            <person name="Thang M."/>
            <person name="Chan C."/>
        </authorList>
    </citation>
    <scope>NUCLEOTIDE SEQUENCE [LARGE SCALE GENOMIC DNA]</scope>
</reference>
<name>A0ABP0JV86_9DINO</name>
<dbReference type="PROSITE" id="PS51257">
    <property type="entry name" value="PROKAR_LIPOPROTEIN"/>
    <property type="match status" value="1"/>
</dbReference>
<dbReference type="Proteomes" id="UP001642464">
    <property type="component" value="Unassembled WGS sequence"/>
</dbReference>
<evidence type="ECO:0000313" key="2">
    <source>
        <dbReference type="Proteomes" id="UP001642464"/>
    </source>
</evidence>
<evidence type="ECO:0000313" key="1">
    <source>
        <dbReference type="EMBL" id="CAK9017962.1"/>
    </source>
</evidence>
<gene>
    <name evidence="1" type="ORF">SCF082_LOCUS13884</name>
</gene>
<comment type="caution">
    <text evidence="1">The sequence shown here is derived from an EMBL/GenBank/DDBJ whole genome shotgun (WGS) entry which is preliminary data.</text>
</comment>
<dbReference type="EMBL" id="CAXAMM010008624">
    <property type="protein sequence ID" value="CAK9017962.1"/>
    <property type="molecule type" value="Genomic_DNA"/>
</dbReference>